<sequence length="73" mass="7947">MGGGGGVNVVRVMSGDAKFNTTEGQGKCGYEEDKCGYEKGKCGYEDGRCCCVRKGTLTTILKTNYRHHNCLNF</sequence>
<reference evidence="1" key="1">
    <citation type="submission" date="2023-11" db="EMBL/GenBank/DDBJ databases">
        <title>Genome assemblies of two species of porcelain crab, Petrolisthes cinctipes and Petrolisthes manimaculis (Anomura: Porcellanidae).</title>
        <authorList>
            <person name="Angst P."/>
        </authorList>
    </citation>
    <scope>NUCLEOTIDE SEQUENCE</scope>
    <source>
        <strain evidence="1">PB745_02</strain>
        <tissue evidence="1">Gill</tissue>
    </source>
</reference>
<proteinExistence type="predicted"/>
<dbReference type="Proteomes" id="UP001292094">
    <property type="component" value="Unassembled WGS sequence"/>
</dbReference>
<comment type="caution">
    <text evidence="1">The sequence shown here is derived from an EMBL/GenBank/DDBJ whole genome shotgun (WGS) entry which is preliminary data.</text>
</comment>
<dbReference type="AlphaFoldDB" id="A0AAE1PSU9"/>
<gene>
    <name evidence="1" type="ORF">Pmani_015125</name>
</gene>
<protein>
    <submittedName>
        <fullName evidence="1">Uncharacterized protein</fullName>
    </submittedName>
</protein>
<organism evidence="1 2">
    <name type="scientific">Petrolisthes manimaculis</name>
    <dbReference type="NCBI Taxonomy" id="1843537"/>
    <lineage>
        <taxon>Eukaryota</taxon>
        <taxon>Metazoa</taxon>
        <taxon>Ecdysozoa</taxon>
        <taxon>Arthropoda</taxon>
        <taxon>Crustacea</taxon>
        <taxon>Multicrustacea</taxon>
        <taxon>Malacostraca</taxon>
        <taxon>Eumalacostraca</taxon>
        <taxon>Eucarida</taxon>
        <taxon>Decapoda</taxon>
        <taxon>Pleocyemata</taxon>
        <taxon>Anomura</taxon>
        <taxon>Galatheoidea</taxon>
        <taxon>Porcellanidae</taxon>
        <taxon>Petrolisthes</taxon>
    </lineage>
</organism>
<evidence type="ECO:0000313" key="1">
    <source>
        <dbReference type="EMBL" id="KAK4313538.1"/>
    </source>
</evidence>
<evidence type="ECO:0000313" key="2">
    <source>
        <dbReference type="Proteomes" id="UP001292094"/>
    </source>
</evidence>
<name>A0AAE1PSU9_9EUCA</name>
<keyword evidence="2" id="KW-1185">Reference proteome</keyword>
<dbReference type="EMBL" id="JAWZYT010001293">
    <property type="protein sequence ID" value="KAK4313538.1"/>
    <property type="molecule type" value="Genomic_DNA"/>
</dbReference>
<accession>A0AAE1PSU9</accession>